<keyword evidence="2" id="KW-1185">Reference proteome</keyword>
<dbReference type="HOGENOM" id="CLU_2267976_0_0_1"/>
<accession>A0A0D9ZIS5</accession>
<dbReference type="Proteomes" id="UP000026961">
    <property type="component" value="Chromosome 4"/>
</dbReference>
<sequence length="103" mass="11497">MRRNGCFHATIMHSVPSEWDFLVYFKGASVRRCIMFELTLVMADEHKLEAVSINVKTNGATSGDWTISMVPFLNNSLGGRVVLSQMSSKSGCLKQWDDPMPKG</sequence>
<reference evidence="1" key="1">
    <citation type="submission" date="2015-04" db="UniProtKB">
        <authorList>
            <consortium name="EnsemblPlants"/>
        </authorList>
    </citation>
    <scope>IDENTIFICATION</scope>
</reference>
<dbReference type="EnsemblPlants" id="OGLUM04G07030.1">
    <property type="protein sequence ID" value="OGLUM04G07030.1"/>
    <property type="gene ID" value="OGLUM04G07030"/>
</dbReference>
<organism evidence="1">
    <name type="scientific">Oryza glumipatula</name>
    <dbReference type="NCBI Taxonomy" id="40148"/>
    <lineage>
        <taxon>Eukaryota</taxon>
        <taxon>Viridiplantae</taxon>
        <taxon>Streptophyta</taxon>
        <taxon>Embryophyta</taxon>
        <taxon>Tracheophyta</taxon>
        <taxon>Spermatophyta</taxon>
        <taxon>Magnoliopsida</taxon>
        <taxon>Liliopsida</taxon>
        <taxon>Poales</taxon>
        <taxon>Poaceae</taxon>
        <taxon>BOP clade</taxon>
        <taxon>Oryzoideae</taxon>
        <taxon>Oryzeae</taxon>
        <taxon>Oryzinae</taxon>
        <taxon>Oryza</taxon>
    </lineage>
</organism>
<dbReference type="AlphaFoldDB" id="A0A0D9ZIS5"/>
<proteinExistence type="predicted"/>
<reference evidence="1" key="2">
    <citation type="submission" date="2018-05" db="EMBL/GenBank/DDBJ databases">
        <title>OgluRS3 (Oryza glumaepatula Reference Sequence Version 3).</title>
        <authorList>
            <person name="Zhang J."/>
            <person name="Kudrna D."/>
            <person name="Lee S."/>
            <person name="Talag J."/>
            <person name="Welchert J."/>
            <person name="Wing R.A."/>
        </authorList>
    </citation>
    <scope>NUCLEOTIDE SEQUENCE [LARGE SCALE GENOMIC DNA]</scope>
</reference>
<evidence type="ECO:0000313" key="1">
    <source>
        <dbReference type="EnsemblPlants" id="OGLUM04G07030.1"/>
    </source>
</evidence>
<dbReference type="Gramene" id="OGLUM04G07030.1">
    <property type="protein sequence ID" value="OGLUM04G07030.1"/>
    <property type="gene ID" value="OGLUM04G07030"/>
</dbReference>
<evidence type="ECO:0000313" key="2">
    <source>
        <dbReference type="Proteomes" id="UP000026961"/>
    </source>
</evidence>
<name>A0A0D9ZIS5_9ORYZ</name>
<protein>
    <submittedName>
        <fullName evidence="1">Uncharacterized protein</fullName>
    </submittedName>
</protein>